<protein>
    <submittedName>
        <fullName evidence="6">Beta-glucanase (GH16 family)</fullName>
    </submittedName>
</protein>
<sequence length="578" mass="61565">MRLSRRPLRLKAAGLVAIAASFVAALLVAPPAEAADPLLSQGKTATASSAENVAFPASAAVDGDPGTRWSSAFGDPQWIRVDLGQTATISQVVLSWEAAYATGFRLETSTDGTNWSSIYSTTTGAGGNQTLNVSGSGRYVRLLSTARATQWGVSLWEFKVFGTTGGGPGPGPGSALLSYGKTGAASTQQHDSNCWECTPARAFDLDPASRWATATDSGWVDPGWISVDLGATAQIDKVVLQWDPASAKAYQIQVSNDGNTWTPIYTTAAGPGFKETLTVTGTGRYVRMYGTQRNTPYGYSLWEFQVYGTGGAPNTPPAPPADPSPNPQLIFADEFNGPSGTKPDAAKWSADPGTGQNNELQVYTNHNNTQMDGQGNLVLEARREVTPGSACPIDPVTGSGTCQYTSARMNSGGKFNTTYGKVEARIKVPKGNGLWPAFWMMGADFLTGRPWPYNGEIDIVEILGRETTKGYSTLHAPAYNGAGGYGGTYGLPGGADFSNDFHTWTMLWNSTSITYQVDGTTVFVVDKAQLEATRGPWIFDHPFYLILNLAVGGDFPGPPNAQTPFPARMLVDYVRVYK</sequence>
<dbReference type="Pfam" id="PF00722">
    <property type="entry name" value="Glyco_hydro_16"/>
    <property type="match status" value="1"/>
</dbReference>
<dbReference type="InterPro" id="IPR050546">
    <property type="entry name" value="Glycosyl_Hydrlase_16"/>
</dbReference>
<evidence type="ECO:0000256" key="1">
    <source>
        <dbReference type="ARBA" id="ARBA00006865"/>
    </source>
</evidence>
<dbReference type="SUPFAM" id="SSF49785">
    <property type="entry name" value="Galactose-binding domain-like"/>
    <property type="match status" value="2"/>
</dbReference>
<feature type="domain" description="GH16" evidence="5">
    <location>
        <begin position="317"/>
        <end position="578"/>
    </location>
</feature>
<feature type="domain" description="F5/8 type C" evidence="4">
    <location>
        <begin position="27"/>
        <end position="163"/>
    </location>
</feature>
<dbReference type="Gene3D" id="2.60.120.260">
    <property type="entry name" value="Galactose-binding domain-like"/>
    <property type="match status" value="2"/>
</dbReference>
<dbReference type="Gene3D" id="2.60.120.200">
    <property type="match status" value="1"/>
</dbReference>
<dbReference type="InterPro" id="IPR008979">
    <property type="entry name" value="Galactose-bd-like_sf"/>
</dbReference>
<accession>A0A7W9MS43</accession>
<dbReference type="CDD" id="cd08023">
    <property type="entry name" value="GH16_laminarinase_like"/>
    <property type="match status" value="1"/>
</dbReference>
<feature type="region of interest" description="Disordered" evidence="2">
    <location>
        <begin position="311"/>
        <end position="357"/>
    </location>
</feature>
<dbReference type="PANTHER" id="PTHR10963:SF55">
    <property type="entry name" value="GLYCOSIDE HYDROLASE FAMILY 16 PROTEIN"/>
    <property type="match status" value="1"/>
</dbReference>
<dbReference type="PROSITE" id="PS50022">
    <property type="entry name" value="FA58C_3"/>
    <property type="match status" value="2"/>
</dbReference>
<dbReference type="Pfam" id="PF22633">
    <property type="entry name" value="F5_F8_type_C_2"/>
    <property type="match status" value="1"/>
</dbReference>
<dbReference type="RefSeq" id="WP_184793628.1">
    <property type="nucleotide sequence ID" value="NZ_JACHMY010000001.1"/>
</dbReference>
<dbReference type="InterPro" id="IPR000757">
    <property type="entry name" value="Beta-glucanase-like"/>
</dbReference>
<dbReference type="SUPFAM" id="SSF49899">
    <property type="entry name" value="Concanavalin A-like lectins/glucanases"/>
    <property type="match status" value="1"/>
</dbReference>
<dbReference type="PROSITE" id="PS51762">
    <property type="entry name" value="GH16_2"/>
    <property type="match status" value="1"/>
</dbReference>
<keyword evidence="7" id="KW-1185">Reference proteome</keyword>
<comment type="caution">
    <text evidence="6">The sequence shown here is derived from an EMBL/GenBank/DDBJ whole genome shotgun (WGS) entry which is preliminary data.</text>
</comment>
<keyword evidence="3" id="KW-0732">Signal</keyword>
<evidence type="ECO:0000256" key="3">
    <source>
        <dbReference type="SAM" id="SignalP"/>
    </source>
</evidence>
<dbReference type="Pfam" id="PF00754">
    <property type="entry name" value="F5_F8_type_C"/>
    <property type="match status" value="1"/>
</dbReference>
<feature type="signal peptide" evidence="3">
    <location>
        <begin position="1"/>
        <end position="34"/>
    </location>
</feature>
<dbReference type="GO" id="GO:0004553">
    <property type="term" value="F:hydrolase activity, hydrolyzing O-glycosyl compounds"/>
    <property type="evidence" value="ECO:0007669"/>
    <property type="project" value="InterPro"/>
</dbReference>
<feature type="domain" description="F5/8 type C" evidence="4">
    <location>
        <begin position="165"/>
        <end position="309"/>
    </location>
</feature>
<gene>
    <name evidence="6" type="ORF">HDA39_000511</name>
</gene>
<evidence type="ECO:0000313" key="7">
    <source>
        <dbReference type="Proteomes" id="UP000549971"/>
    </source>
</evidence>
<evidence type="ECO:0000259" key="4">
    <source>
        <dbReference type="PROSITE" id="PS50022"/>
    </source>
</evidence>
<feature type="chain" id="PRO_5030663459" evidence="3">
    <location>
        <begin position="35"/>
        <end position="578"/>
    </location>
</feature>
<name>A0A7W9MS43_9ACTN</name>
<dbReference type="InterPro" id="IPR000421">
    <property type="entry name" value="FA58C"/>
</dbReference>
<reference evidence="6 7" key="1">
    <citation type="submission" date="2020-08" db="EMBL/GenBank/DDBJ databases">
        <title>Sequencing the genomes of 1000 actinobacteria strains.</title>
        <authorList>
            <person name="Klenk H.-P."/>
        </authorList>
    </citation>
    <scope>NUCLEOTIDE SEQUENCE [LARGE SCALE GENOMIC DNA]</scope>
    <source>
        <strain evidence="6 7">DSM 28967</strain>
    </source>
</reference>
<feature type="compositionally biased region" description="Pro residues" evidence="2">
    <location>
        <begin position="314"/>
        <end position="326"/>
    </location>
</feature>
<dbReference type="AlphaFoldDB" id="A0A7W9MS43"/>
<evidence type="ECO:0000259" key="5">
    <source>
        <dbReference type="PROSITE" id="PS51762"/>
    </source>
</evidence>
<dbReference type="InterPro" id="IPR013320">
    <property type="entry name" value="ConA-like_dom_sf"/>
</dbReference>
<dbReference type="GO" id="GO:0005975">
    <property type="term" value="P:carbohydrate metabolic process"/>
    <property type="evidence" value="ECO:0007669"/>
    <property type="project" value="InterPro"/>
</dbReference>
<organism evidence="6 7">
    <name type="scientific">Kribbella italica</name>
    <dbReference type="NCBI Taxonomy" id="1540520"/>
    <lineage>
        <taxon>Bacteria</taxon>
        <taxon>Bacillati</taxon>
        <taxon>Actinomycetota</taxon>
        <taxon>Actinomycetes</taxon>
        <taxon>Propionibacteriales</taxon>
        <taxon>Kribbellaceae</taxon>
        <taxon>Kribbella</taxon>
    </lineage>
</organism>
<comment type="similarity">
    <text evidence="1">Belongs to the glycosyl hydrolase 16 family.</text>
</comment>
<dbReference type="PANTHER" id="PTHR10963">
    <property type="entry name" value="GLYCOSYL HYDROLASE-RELATED"/>
    <property type="match status" value="1"/>
</dbReference>
<proteinExistence type="inferred from homology"/>
<dbReference type="Proteomes" id="UP000549971">
    <property type="component" value="Unassembled WGS sequence"/>
</dbReference>
<evidence type="ECO:0000256" key="2">
    <source>
        <dbReference type="SAM" id="MobiDB-lite"/>
    </source>
</evidence>
<evidence type="ECO:0000313" key="6">
    <source>
        <dbReference type="EMBL" id="MBB5833777.1"/>
    </source>
</evidence>
<dbReference type="EMBL" id="JACHMY010000001">
    <property type="protein sequence ID" value="MBB5833777.1"/>
    <property type="molecule type" value="Genomic_DNA"/>
</dbReference>